<dbReference type="HOGENOM" id="CLU_022501_0_0_1"/>
<name>H2ZF45_CIOSA</name>
<evidence type="ECO:0000256" key="5">
    <source>
        <dbReference type="PIRNR" id="PIRNR018169"/>
    </source>
</evidence>
<reference evidence="8" key="1">
    <citation type="submission" date="2003-08" db="EMBL/GenBank/DDBJ databases">
        <authorList>
            <person name="Birren B."/>
            <person name="Nusbaum C."/>
            <person name="Abebe A."/>
            <person name="Abouelleil A."/>
            <person name="Adekoya E."/>
            <person name="Ait-zahra M."/>
            <person name="Allen N."/>
            <person name="Allen T."/>
            <person name="An P."/>
            <person name="Anderson M."/>
            <person name="Anderson S."/>
            <person name="Arachchi H."/>
            <person name="Armbruster J."/>
            <person name="Bachantsang P."/>
            <person name="Baldwin J."/>
            <person name="Barry A."/>
            <person name="Bayul T."/>
            <person name="Blitshsteyn B."/>
            <person name="Bloom T."/>
            <person name="Blye J."/>
            <person name="Boguslavskiy L."/>
            <person name="Borowsky M."/>
            <person name="Boukhgalter B."/>
            <person name="Brunache A."/>
            <person name="Butler J."/>
            <person name="Calixte N."/>
            <person name="Calvo S."/>
            <person name="Camarata J."/>
            <person name="Campo K."/>
            <person name="Chang J."/>
            <person name="Cheshatsang Y."/>
            <person name="Citroen M."/>
            <person name="Collymore A."/>
            <person name="Considine T."/>
            <person name="Cook A."/>
            <person name="Cooke P."/>
            <person name="Corum B."/>
            <person name="Cuomo C."/>
            <person name="David R."/>
            <person name="Dawoe T."/>
            <person name="Degray S."/>
            <person name="Dodge S."/>
            <person name="Dooley K."/>
            <person name="Dorje P."/>
            <person name="Dorjee K."/>
            <person name="Dorris L."/>
            <person name="Duffey N."/>
            <person name="Dupes A."/>
            <person name="Elkins T."/>
            <person name="Engels R."/>
            <person name="Erickson J."/>
            <person name="Farina A."/>
            <person name="Faro S."/>
            <person name="Ferreira P."/>
            <person name="Fischer H."/>
            <person name="Fitzgerald M."/>
            <person name="Foley K."/>
            <person name="Gage D."/>
            <person name="Galagan J."/>
            <person name="Gearin G."/>
            <person name="Gnerre S."/>
            <person name="Gnirke A."/>
            <person name="Goyette A."/>
            <person name="Graham J."/>
            <person name="Grandbois E."/>
            <person name="Gyaltsen K."/>
            <person name="Hafez N."/>
            <person name="Hagopian D."/>
            <person name="Hagos B."/>
            <person name="Hall J."/>
            <person name="Hatcher B."/>
            <person name="Heller A."/>
            <person name="Higgins H."/>
            <person name="Honan T."/>
            <person name="Horn A."/>
            <person name="Houde N."/>
            <person name="Hughes L."/>
            <person name="Hulme W."/>
            <person name="Husby E."/>
            <person name="Iliev I."/>
            <person name="Jaffe D."/>
            <person name="Jones C."/>
            <person name="Kamal M."/>
            <person name="Kamat A."/>
            <person name="Kamvysselis M."/>
            <person name="Karlsson E."/>
            <person name="Kells C."/>
            <person name="Kieu A."/>
            <person name="Kisner P."/>
            <person name="Kodira C."/>
            <person name="Kulbokas E."/>
            <person name="Labutti K."/>
            <person name="Lama D."/>
            <person name="Landers T."/>
            <person name="Leger J."/>
            <person name="Levine S."/>
            <person name="Lewis D."/>
            <person name="Lewis T."/>
            <person name="Lindblad-toh K."/>
            <person name="Liu X."/>
            <person name="Lokyitsang T."/>
            <person name="Lokyitsang Y."/>
            <person name="Lucien O."/>
            <person name="Lui A."/>
            <person name="Ma L.J."/>
            <person name="Mabbitt R."/>
            <person name="Macdonald J."/>
            <person name="Maclean C."/>
            <person name="Major J."/>
            <person name="Manning J."/>
            <person name="Marabella R."/>
            <person name="Maru K."/>
            <person name="Matthews C."/>
            <person name="Mauceli E."/>
            <person name="Mccarthy M."/>
            <person name="Mcdonough S."/>
            <person name="Mcghee T."/>
            <person name="Meldrim J."/>
            <person name="Meneus L."/>
            <person name="Mesirov J."/>
            <person name="Mihalev A."/>
            <person name="Mihova T."/>
            <person name="Mikkelsen T."/>
            <person name="Mlenga V."/>
            <person name="Moru K."/>
            <person name="Mozes J."/>
            <person name="Mulrain L."/>
            <person name="Munson G."/>
            <person name="Naylor J."/>
            <person name="Newes C."/>
            <person name="Nguyen C."/>
            <person name="Nguyen N."/>
            <person name="Nguyen T."/>
            <person name="Nicol R."/>
            <person name="Nielsen C."/>
            <person name="Nizzari M."/>
            <person name="Norbu C."/>
            <person name="Norbu N."/>
            <person name="O'donnell P."/>
            <person name="Okoawo O."/>
            <person name="O'leary S."/>
            <person name="Omotosho B."/>
            <person name="O'neill K."/>
            <person name="Osman S."/>
            <person name="Parker S."/>
            <person name="Perrin D."/>
            <person name="Phunkhang P."/>
            <person name="Piqani B."/>
            <person name="Purcell S."/>
            <person name="Rachupka T."/>
            <person name="Ramasamy U."/>
            <person name="Rameau R."/>
            <person name="Ray V."/>
            <person name="Raymond C."/>
            <person name="Retta R."/>
            <person name="Richardson S."/>
            <person name="Rise C."/>
            <person name="Rodriguez J."/>
            <person name="Rogers J."/>
            <person name="Rogov P."/>
            <person name="Rutman M."/>
            <person name="Schupbach R."/>
            <person name="Seaman C."/>
            <person name="Settipalli S."/>
            <person name="Sharpe T."/>
            <person name="Sheridan J."/>
            <person name="Sherpa N."/>
            <person name="Shi J."/>
            <person name="Smirnov S."/>
            <person name="Smith C."/>
            <person name="Sougnez C."/>
            <person name="Spencer B."/>
            <person name="Stalker J."/>
            <person name="Stange-thomann N."/>
            <person name="Stavropoulos S."/>
            <person name="Stetson K."/>
            <person name="Stone C."/>
            <person name="Stone S."/>
            <person name="Stubbs M."/>
            <person name="Talamas J."/>
            <person name="Tchuinga P."/>
            <person name="Tenzing P."/>
            <person name="Tesfaye S."/>
            <person name="Theodore J."/>
            <person name="Thoulutsang Y."/>
            <person name="Topham K."/>
            <person name="Towey S."/>
            <person name="Tsamla T."/>
            <person name="Tsomo N."/>
            <person name="Vallee D."/>
            <person name="Vassiliev H."/>
            <person name="Venkataraman V."/>
            <person name="Vinson J."/>
            <person name="Vo A."/>
            <person name="Wade C."/>
            <person name="Wang S."/>
            <person name="Wangchuk T."/>
            <person name="Wangdi T."/>
            <person name="Whittaker C."/>
            <person name="Wilkinson J."/>
            <person name="Wu Y."/>
            <person name="Wyman D."/>
            <person name="Yadav S."/>
            <person name="Yang S."/>
            <person name="Yang X."/>
            <person name="Yeager S."/>
            <person name="Yee E."/>
            <person name="Young G."/>
            <person name="Zainoun J."/>
            <person name="Zembeck L."/>
            <person name="Zimmer A."/>
            <person name="Zody M."/>
            <person name="Lander E."/>
        </authorList>
    </citation>
    <scope>NUCLEOTIDE SEQUENCE [LARGE SCALE GENOMIC DNA]</scope>
</reference>
<reference evidence="7" key="2">
    <citation type="submission" date="2025-08" db="UniProtKB">
        <authorList>
            <consortium name="Ensembl"/>
        </authorList>
    </citation>
    <scope>IDENTIFICATION</scope>
</reference>
<evidence type="ECO:0000256" key="4">
    <source>
        <dbReference type="ARBA" id="ARBA00023098"/>
    </source>
</evidence>
<dbReference type="Gene3D" id="3.40.50.1820">
    <property type="entry name" value="alpha/beta hydrolase"/>
    <property type="match status" value="1"/>
</dbReference>
<feature type="active site" description="Charge relay system" evidence="6">
    <location>
        <position position="311"/>
    </location>
</feature>
<dbReference type="PIRSF" id="PIRSF018169">
    <property type="entry name" value="PAF_acetylhydrolase"/>
    <property type="match status" value="1"/>
</dbReference>
<comment type="catalytic activity">
    <reaction evidence="5">
        <text>a 1-O-alkyl-2-acetyl-sn-glycero-3-phosphocholine + H2O = a 1-O-alkyl-sn-glycero-3-phosphocholine + acetate + H(+)</text>
        <dbReference type="Rhea" id="RHEA:17777"/>
        <dbReference type="ChEBI" id="CHEBI:15377"/>
        <dbReference type="ChEBI" id="CHEBI:15378"/>
        <dbReference type="ChEBI" id="CHEBI:30089"/>
        <dbReference type="ChEBI" id="CHEBI:30909"/>
        <dbReference type="ChEBI" id="CHEBI:36707"/>
        <dbReference type="EC" id="3.1.1.47"/>
    </reaction>
</comment>
<dbReference type="Ensembl" id="ENSCSAVT00000016392.1">
    <property type="protein sequence ID" value="ENSCSAVP00000016211.1"/>
    <property type="gene ID" value="ENSCSAVG00000009533.1"/>
</dbReference>
<organism evidence="7 8">
    <name type="scientific">Ciona savignyi</name>
    <name type="common">Pacific transparent sea squirt</name>
    <dbReference type="NCBI Taxonomy" id="51511"/>
    <lineage>
        <taxon>Eukaryota</taxon>
        <taxon>Metazoa</taxon>
        <taxon>Chordata</taxon>
        <taxon>Tunicata</taxon>
        <taxon>Ascidiacea</taxon>
        <taxon>Phlebobranchia</taxon>
        <taxon>Cionidae</taxon>
        <taxon>Ciona</taxon>
    </lineage>
</organism>
<dbReference type="InParanoid" id="H2ZF45"/>
<proteinExistence type="predicted"/>
<reference evidence="7" key="3">
    <citation type="submission" date="2025-09" db="UniProtKB">
        <authorList>
            <consortium name="Ensembl"/>
        </authorList>
    </citation>
    <scope>IDENTIFICATION</scope>
</reference>
<keyword evidence="2 5" id="KW-0378">Hydrolase</keyword>
<keyword evidence="4 5" id="KW-0443">Lipid metabolism</keyword>
<dbReference type="OMA" id="GSVHHNF"/>
<keyword evidence="3 5" id="KW-0442">Lipid degradation</keyword>
<evidence type="ECO:0000256" key="3">
    <source>
        <dbReference type="ARBA" id="ARBA00022963"/>
    </source>
</evidence>
<dbReference type="InterPro" id="IPR029058">
    <property type="entry name" value="AB_hydrolase_fold"/>
</dbReference>
<feature type="active site" description="Charge relay system" evidence="6">
    <location>
        <position position="251"/>
    </location>
</feature>
<dbReference type="eggNOG" id="KOG3847">
    <property type="taxonomic scope" value="Eukaryota"/>
</dbReference>
<dbReference type="GO" id="GO:0016042">
    <property type="term" value="P:lipid catabolic process"/>
    <property type="evidence" value="ECO:0007669"/>
    <property type="project" value="UniProtKB-KW"/>
</dbReference>
<dbReference type="EC" id="3.1.1.47" evidence="1 5"/>
<evidence type="ECO:0000256" key="1">
    <source>
        <dbReference type="ARBA" id="ARBA00013201"/>
    </source>
</evidence>
<dbReference type="AlphaFoldDB" id="H2ZF45"/>
<evidence type="ECO:0000256" key="6">
    <source>
        <dbReference type="PIRSR" id="PIRSR018169-1"/>
    </source>
</evidence>
<keyword evidence="8" id="KW-1185">Reference proteome</keyword>
<evidence type="ECO:0000313" key="7">
    <source>
        <dbReference type="Ensembl" id="ENSCSAVP00000016211.1"/>
    </source>
</evidence>
<sequence>FNMTRALPKPSGPWSVGCFDVTTKCGEDRCLFRLYYPSKEINPDSMQQPLWLPENEYAAGFTNFLKVPSLTRVFGWIFSTSRIPASWKTDLVMPSGVQKLPVILFSHGLGANKTTYSNICTELASHGTLVAAVEHSDKSASATYYLEENLGGEFEKKWIEFLRVSGGEPVEQQIRNKQVRHRADECCRILDCLQNLNDGNLKTVEGNENLNQFKGNLDLDKCGILGHSFGGATTVTSLSMDSRFKVGIALDSWMYPLDKDIYCSVNSVPLLFINSESFQWPSNIANMRKLDLDTFNIPAERRIITLSNSTHHSQCDFPLLLKYHFLSKSLGLAGTADPLSVSQLNNSIILAFIGTHLGLEFGKDLTELINANKETIIRGSNVQVDEEKV</sequence>
<dbReference type="STRING" id="51511.ENSCSAVP00000016211"/>
<dbReference type="Proteomes" id="UP000007875">
    <property type="component" value="Unassembled WGS sequence"/>
</dbReference>
<dbReference type="InterPro" id="IPR016715">
    <property type="entry name" value="PAF_acetylhydro_eukaryote"/>
</dbReference>
<dbReference type="PANTHER" id="PTHR10272">
    <property type="entry name" value="PLATELET-ACTIVATING FACTOR ACETYLHYDROLASE"/>
    <property type="match status" value="1"/>
</dbReference>
<evidence type="ECO:0000313" key="8">
    <source>
        <dbReference type="Proteomes" id="UP000007875"/>
    </source>
</evidence>
<dbReference type="GO" id="GO:0003847">
    <property type="term" value="F:1-alkyl-2-acetylglycerophosphocholine esterase activity"/>
    <property type="evidence" value="ECO:0007669"/>
    <property type="project" value="UniProtKB-UniRule"/>
</dbReference>
<evidence type="ECO:0000256" key="2">
    <source>
        <dbReference type="ARBA" id="ARBA00022801"/>
    </source>
</evidence>
<dbReference type="GeneTree" id="ENSGT00390000005233"/>
<accession>H2ZF45</accession>
<dbReference type="Pfam" id="PF03403">
    <property type="entry name" value="PAF-AH_p_II"/>
    <property type="match status" value="1"/>
</dbReference>
<protein>
    <recommendedName>
        <fullName evidence="1 5">1-alkyl-2-acetylglycerophosphocholine esterase</fullName>
        <ecNumber evidence="1 5">3.1.1.47</ecNumber>
    </recommendedName>
</protein>
<dbReference type="PANTHER" id="PTHR10272:SF0">
    <property type="entry name" value="PLATELET-ACTIVATING FACTOR ACETYLHYDROLASE"/>
    <property type="match status" value="1"/>
</dbReference>
<feature type="active site" description="Nucleophile" evidence="6">
    <location>
        <position position="228"/>
    </location>
</feature>
<dbReference type="SUPFAM" id="SSF53474">
    <property type="entry name" value="alpha/beta-Hydrolases"/>
    <property type="match status" value="1"/>
</dbReference>